<keyword evidence="4" id="KW-1185">Reference proteome</keyword>
<dbReference type="STRING" id="113562.SAMN04489716_3275"/>
<keyword evidence="1" id="KW-0472">Membrane</keyword>
<feature type="transmembrane region" description="Helical" evidence="1">
    <location>
        <begin position="158"/>
        <end position="184"/>
    </location>
</feature>
<dbReference type="InterPro" id="IPR025828">
    <property type="entry name" value="Put_sensor_dom"/>
</dbReference>
<proteinExistence type="predicted"/>
<sequence>MTTRFEPALTPAPVARAASDSRYVLTGLPLAAGALLVPVTVLVIGAGLAVAGVGLPLMMFALMQARGFAAAERERVAVVLGREIPHPVYRTVGAATLPGKLLSVLLDRQTWRDLGHAAFRWIPSVVSFTLVATWWAAILGGLSWALWGWSRPSDDGSYLMAAGFYATVTLGFALTLPPVAGWAARFEARFAVRLLTGRPAVR</sequence>
<dbReference type="OrthoDB" id="4198152at2"/>
<accession>A0A1H1ZDV3</accession>
<feature type="transmembrane region" description="Helical" evidence="1">
    <location>
        <begin position="121"/>
        <end position="146"/>
    </location>
</feature>
<evidence type="ECO:0000256" key="1">
    <source>
        <dbReference type="SAM" id="Phobius"/>
    </source>
</evidence>
<feature type="transmembrane region" description="Helical" evidence="1">
    <location>
        <begin position="30"/>
        <end position="63"/>
    </location>
</feature>
<keyword evidence="1" id="KW-0812">Transmembrane</keyword>
<dbReference type="RefSeq" id="WP_092545436.1">
    <property type="nucleotide sequence ID" value="NZ_BOMJ01000005.1"/>
</dbReference>
<gene>
    <name evidence="3" type="ORF">SAMN04489716_3275</name>
</gene>
<feature type="domain" description="Putative sensor" evidence="2">
    <location>
        <begin position="23"/>
        <end position="195"/>
    </location>
</feature>
<evidence type="ECO:0000313" key="3">
    <source>
        <dbReference type="EMBL" id="SDT31965.1"/>
    </source>
</evidence>
<keyword evidence="1" id="KW-1133">Transmembrane helix</keyword>
<dbReference type="Proteomes" id="UP000198688">
    <property type="component" value="Chromosome I"/>
</dbReference>
<protein>
    <submittedName>
        <fullName evidence="3">Putative sensor</fullName>
    </submittedName>
</protein>
<dbReference type="EMBL" id="LT629758">
    <property type="protein sequence ID" value="SDT31965.1"/>
    <property type="molecule type" value="Genomic_DNA"/>
</dbReference>
<dbReference type="AlphaFoldDB" id="A0A1H1ZDV3"/>
<dbReference type="Pfam" id="PF13796">
    <property type="entry name" value="Sensor"/>
    <property type="match status" value="1"/>
</dbReference>
<name>A0A1H1ZDV3_9ACTN</name>
<evidence type="ECO:0000259" key="2">
    <source>
        <dbReference type="Pfam" id="PF13796"/>
    </source>
</evidence>
<organism evidence="3 4">
    <name type="scientific">Actinoplanes derwentensis</name>
    <dbReference type="NCBI Taxonomy" id="113562"/>
    <lineage>
        <taxon>Bacteria</taxon>
        <taxon>Bacillati</taxon>
        <taxon>Actinomycetota</taxon>
        <taxon>Actinomycetes</taxon>
        <taxon>Micromonosporales</taxon>
        <taxon>Micromonosporaceae</taxon>
        <taxon>Actinoplanes</taxon>
    </lineage>
</organism>
<evidence type="ECO:0000313" key="4">
    <source>
        <dbReference type="Proteomes" id="UP000198688"/>
    </source>
</evidence>
<reference evidence="3 4" key="1">
    <citation type="submission" date="2016-10" db="EMBL/GenBank/DDBJ databases">
        <authorList>
            <person name="de Groot N.N."/>
        </authorList>
    </citation>
    <scope>NUCLEOTIDE SEQUENCE [LARGE SCALE GENOMIC DNA]</scope>
    <source>
        <strain evidence="3 4">DSM 43941</strain>
    </source>
</reference>